<keyword evidence="3" id="KW-1185">Reference proteome</keyword>
<reference evidence="2 3" key="1">
    <citation type="submission" date="2022-08" db="EMBL/GenBank/DDBJ databases">
        <title>Aerococcaceae sp. nov isolated from spoiled eye mask.</title>
        <authorList>
            <person name="Zhou G."/>
            <person name="Xie X.-B."/>
            <person name="Shi Q.-S."/>
            <person name="Wang Y.-S."/>
            <person name="Wen X."/>
            <person name="Peng H."/>
            <person name="Yang X.-J."/>
            <person name="Tao H.-B."/>
            <person name="Huang X.-M."/>
        </authorList>
    </citation>
    <scope>NUCLEOTIDE SEQUENCE [LARGE SCALE GENOMIC DNA]</scope>
    <source>
        <strain evidence="3">DM20194951</strain>
    </source>
</reference>
<feature type="transmembrane region" description="Helical" evidence="1">
    <location>
        <begin position="609"/>
        <end position="633"/>
    </location>
</feature>
<feature type="transmembrane region" description="Helical" evidence="1">
    <location>
        <begin position="513"/>
        <end position="536"/>
    </location>
</feature>
<sequence>MKHTKGQPFKNLSIIIIAVLTLVNLILPTLVRAETAYRTYTQNGYNDYVETQTGYEPVDSFTITEGVGFRNPSDLKIGPDEMLYIADTNNRRIVVLDFQGDFVSEITHDQFATPVGIFVTDEGKLFVADDTAGKIFVFDAQGNEEHIFERPDAPSYGINTPFYPLKIAVDDRENVYVISRGNNNGIIMLNAQTEGEFLGYFAPNSTVESLMTRFRKIIFTDEQLDRMLDSAPNTATNLSIDDRGLLYTVTANESINDVLKKLNMGGLNLLDPNYIPYPSSVAIGNYENIYVLAENGYIYEYTSEGEFLFLFSGPDVGYQRAGLISRGVGIDVDDNGRIYTLDQLNNKIEVFQPTEFTNTLHHALDLYQNGRYTESKAYWDEIIKMNAQFDFAYLGLGEAYFRDEDFENAMTSFRSAKNTRGYSDAYWEVRNVWLRENIILMIFIIIMLFVLYRVYRWIYEKYLKDTAFGRGYRKFRGLKLIQQLSYVFYFMRHPIDGAYGIQYEKKTSNWSTLIIYLFAIFTFIVNKYFTGFIFTTVQDGQYSLPQDILIFVVVSFFVVVFTYLITTITEGEATFRQTVHAFVYSLGPYITIQWVLLLLSNVITLNEQFLLQFGTVIMITWVIVLVVASLCELNGYNIREFIRTFFLTVFAIFIAAVVIFILYVLFNQLWNFIESLYSEVVRRLGFS</sequence>
<proteinExistence type="predicted"/>
<dbReference type="CDD" id="cd05819">
    <property type="entry name" value="NHL"/>
    <property type="match status" value="1"/>
</dbReference>
<dbReference type="PANTHER" id="PTHR24104:SF25">
    <property type="entry name" value="PROTEIN LIN-41"/>
    <property type="match status" value="1"/>
</dbReference>
<evidence type="ECO:0000313" key="3">
    <source>
        <dbReference type="Proteomes" id="UP001315967"/>
    </source>
</evidence>
<evidence type="ECO:0000313" key="2">
    <source>
        <dbReference type="EMBL" id="UUX35380.1"/>
    </source>
</evidence>
<feature type="transmembrane region" description="Helical" evidence="1">
    <location>
        <begin position="645"/>
        <end position="666"/>
    </location>
</feature>
<dbReference type="Gene3D" id="2.120.10.30">
    <property type="entry name" value="TolB, C-terminal domain"/>
    <property type="match status" value="1"/>
</dbReference>
<name>A0ABY5P9V0_9LACT</name>
<dbReference type="SUPFAM" id="SSF48452">
    <property type="entry name" value="TPR-like"/>
    <property type="match status" value="1"/>
</dbReference>
<keyword evidence="1" id="KW-0812">Transmembrane</keyword>
<feature type="transmembrane region" description="Helical" evidence="1">
    <location>
        <begin position="581"/>
        <end position="603"/>
    </location>
</feature>
<gene>
    <name evidence="2" type="ORF">NRE15_06970</name>
</gene>
<keyword evidence="1" id="KW-0472">Membrane</keyword>
<evidence type="ECO:0008006" key="4">
    <source>
        <dbReference type="Google" id="ProtNLM"/>
    </source>
</evidence>
<dbReference type="Proteomes" id="UP001315967">
    <property type="component" value="Chromosome"/>
</dbReference>
<organism evidence="2 3">
    <name type="scientific">Fundicoccus culcitae</name>
    <dbReference type="NCBI Taxonomy" id="2969821"/>
    <lineage>
        <taxon>Bacteria</taxon>
        <taxon>Bacillati</taxon>
        <taxon>Bacillota</taxon>
        <taxon>Bacilli</taxon>
        <taxon>Lactobacillales</taxon>
        <taxon>Aerococcaceae</taxon>
        <taxon>Fundicoccus</taxon>
    </lineage>
</organism>
<protein>
    <recommendedName>
        <fullName evidence="4">Yip1 domain-containing protein</fullName>
    </recommendedName>
</protein>
<dbReference type="InterPro" id="IPR011990">
    <property type="entry name" value="TPR-like_helical_dom_sf"/>
</dbReference>
<dbReference type="InterPro" id="IPR050952">
    <property type="entry name" value="TRIM-NHL_E3_ligases"/>
</dbReference>
<accession>A0ABY5P9V0</accession>
<feature type="transmembrane region" description="Helical" evidence="1">
    <location>
        <begin position="548"/>
        <end position="569"/>
    </location>
</feature>
<evidence type="ECO:0000256" key="1">
    <source>
        <dbReference type="SAM" id="Phobius"/>
    </source>
</evidence>
<dbReference type="PANTHER" id="PTHR24104">
    <property type="entry name" value="E3 UBIQUITIN-PROTEIN LIGASE NHLRC1-RELATED"/>
    <property type="match status" value="1"/>
</dbReference>
<dbReference type="RefSeq" id="WP_313794868.1">
    <property type="nucleotide sequence ID" value="NZ_CP102453.1"/>
</dbReference>
<dbReference type="SUPFAM" id="SSF101898">
    <property type="entry name" value="NHL repeat"/>
    <property type="match status" value="1"/>
</dbReference>
<dbReference type="InterPro" id="IPR011042">
    <property type="entry name" value="6-blade_b-propeller_TolB-like"/>
</dbReference>
<feature type="transmembrane region" description="Helical" evidence="1">
    <location>
        <begin position="438"/>
        <end position="455"/>
    </location>
</feature>
<dbReference type="Gene3D" id="1.25.40.10">
    <property type="entry name" value="Tetratricopeptide repeat domain"/>
    <property type="match status" value="1"/>
</dbReference>
<keyword evidence="1" id="KW-1133">Transmembrane helix</keyword>
<dbReference type="EMBL" id="CP102453">
    <property type="protein sequence ID" value="UUX35380.1"/>
    <property type="molecule type" value="Genomic_DNA"/>
</dbReference>